<dbReference type="PANTHER" id="PTHR46268">
    <property type="entry name" value="STRESS RESPONSE PROTEIN NHAX"/>
    <property type="match status" value="1"/>
</dbReference>
<dbReference type="CDD" id="cd00293">
    <property type="entry name" value="USP-like"/>
    <property type="match status" value="1"/>
</dbReference>
<evidence type="ECO:0000256" key="1">
    <source>
        <dbReference type="ARBA" id="ARBA00008791"/>
    </source>
</evidence>
<accession>A0A1H6HSH4</accession>
<dbReference type="InterPro" id="IPR014729">
    <property type="entry name" value="Rossmann-like_a/b/a_fold"/>
</dbReference>
<dbReference type="AlphaFoldDB" id="A0A1H6HSH4"/>
<dbReference type="OrthoDB" id="312762at2157"/>
<keyword evidence="4" id="KW-1185">Reference proteome</keyword>
<dbReference type="SUPFAM" id="SSF52402">
    <property type="entry name" value="Adenine nucleotide alpha hydrolases-like"/>
    <property type="match status" value="1"/>
</dbReference>
<evidence type="ECO:0000313" key="4">
    <source>
        <dbReference type="Proteomes" id="UP000199215"/>
    </source>
</evidence>
<sequence length="149" mass="15774">MATLDIDLVLAPVDGSDESQQAVEHAIAIAEEYDATVHAVYVLGEDVARGIETGAVDESVVATDTESFTETVFDRADERGVSVTTSIAYGFSTKVKTTHPGSVILDTAEEVDADFLVVPREPVSGDPGEVLEKAAEYVLLYASQPVLSV</sequence>
<dbReference type="STRING" id="1267564.SAMN05192561_101127"/>
<evidence type="ECO:0000259" key="2">
    <source>
        <dbReference type="Pfam" id="PF00582"/>
    </source>
</evidence>
<evidence type="ECO:0000313" key="3">
    <source>
        <dbReference type="EMBL" id="SEH37080.1"/>
    </source>
</evidence>
<dbReference type="Proteomes" id="UP000199215">
    <property type="component" value="Unassembled WGS sequence"/>
</dbReference>
<protein>
    <submittedName>
        <fullName evidence="3">Nucleotide-binding universal stress protein, UspA family</fullName>
    </submittedName>
</protein>
<organism evidence="3 4">
    <name type="scientific">Halopenitus malekzadehii</name>
    <dbReference type="NCBI Taxonomy" id="1267564"/>
    <lineage>
        <taxon>Archaea</taxon>
        <taxon>Methanobacteriati</taxon>
        <taxon>Methanobacteriota</taxon>
        <taxon>Stenosarchaea group</taxon>
        <taxon>Halobacteria</taxon>
        <taxon>Halobacteriales</taxon>
        <taxon>Haloferacaceae</taxon>
        <taxon>Halopenitus</taxon>
    </lineage>
</organism>
<dbReference type="Gene3D" id="3.40.50.620">
    <property type="entry name" value="HUPs"/>
    <property type="match status" value="1"/>
</dbReference>
<dbReference type="InterPro" id="IPR006016">
    <property type="entry name" value="UspA"/>
</dbReference>
<comment type="similarity">
    <text evidence="1">Belongs to the universal stress protein A family.</text>
</comment>
<proteinExistence type="inferred from homology"/>
<dbReference type="EMBL" id="FNWU01000001">
    <property type="protein sequence ID" value="SEH37080.1"/>
    <property type="molecule type" value="Genomic_DNA"/>
</dbReference>
<dbReference type="InterPro" id="IPR006015">
    <property type="entry name" value="Universal_stress_UspA"/>
</dbReference>
<feature type="domain" description="UspA" evidence="2">
    <location>
        <begin position="9"/>
        <end position="148"/>
    </location>
</feature>
<reference evidence="3 4" key="1">
    <citation type="submission" date="2016-10" db="EMBL/GenBank/DDBJ databases">
        <authorList>
            <person name="de Groot N.N."/>
        </authorList>
    </citation>
    <scope>NUCLEOTIDE SEQUENCE [LARGE SCALE GENOMIC DNA]</scope>
    <source>
        <strain evidence="3 4">IBRC-M10418</strain>
    </source>
</reference>
<dbReference type="PRINTS" id="PR01438">
    <property type="entry name" value="UNVRSLSTRESS"/>
</dbReference>
<gene>
    <name evidence="3" type="ORF">SAMN05192561_101127</name>
</gene>
<dbReference type="RefSeq" id="WP_092812867.1">
    <property type="nucleotide sequence ID" value="NZ_FNWU01000001.1"/>
</dbReference>
<dbReference type="Pfam" id="PF00582">
    <property type="entry name" value="Usp"/>
    <property type="match status" value="1"/>
</dbReference>
<dbReference type="PANTHER" id="PTHR46268:SF6">
    <property type="entry name" value="UNIVERSAL STRESS PROTEIN UP12"/>
    <property type="match status" value="1"/>
</dbReference>
<name>A0A1H6HSH4_9EURY</name>